<evidence type="ECO:0000313" key="1">
    <source>
        <dbReference type="EMBL" id="MCH6170202.1"/>
    </source>
</evidence>
<sequence length="174" mass="18188">MTTRPVLLSSCAKATTAAEARFRIDVPIEGRRGARVVALDDDAATIVRRLALQQWNGARFFTLVAGAGSGRNGVGDDPDEMPLHRTNGTDTRLADELMAADVAVMLATADGGAAAAASAIGRACARRGIMTAGLVLGDRHEVGDVVVALRPYAQVLLVTADEQDVHEVLTALRA</sequence>
<reference evidence="1 2" key="1">
    <citation type="submission" date="2022-03" db="EMBL/GenBank/DDBJ databases">
        <title>Pseudonocardia alaer sp. nov., a novel actinomycete isolated from reed forest soil.</title>
        <authorList>
            <person name="Wang L."/>
        </authorList>
    </citation>
    <scope>NUCLEOTIDE SEQUENCE [LARGE SCALE GENOMIC DNA]</scope>
    <source>
        <strain evidence="1 2">Y-16303</strain>
    </source>
</reference>
<dbReference type="EMBL" id="JAKXMK010000030">
    <property type="protein sequence ID" value="MCH6170202.1"/>
    <property type="molecule type" value="Genomic_DNA"/>
</dbReference>
<name>A0ABS9TNU1_9PSEU</name>
<proteinExistence type="predicted"/>
<dbReference type="RefSeq" id="WP_241041011.1">
    <property type="nucleotide sequence ID" value="NZ_BAAAJF010000049.1"/>
</dbReference>
<comment type="caution">
    <text evidence="1">The sequence shown here is derived from an EMBL/GenBank/DDBJ whole genome shotgun (WGS) entry which is preliminary data.</text>
</comment>
<accession>A0ABS9TNU1</accession>
<evidence type="ECO:0008006" key="3">
    <source>
        <dbReference type="Google" id="ProtNLM"/>
    </source>
</evidence>
<dbReference type="Proteomes" id="UP001299970">
    <property type="component" value="Unassembled WGS sequence"/>
</dbReference>
<organism evidence="1 2">
    <name type="scientific">Pseudonocardia alaniniphila</name>
    <dbReference type="NCBI Taxonomy" id="75291"/>
    <lineage>
        <taxon>Bacteria</taxon>
        <taxon>Bacillati</taxon>
        <taxon>Actinomycetota</taxon>
        <taxon>Actinomycetes</taxon>
        <taxon>Pseudonocardiales</taxon>
        <taxon>Pseudonocardiaceae</taxon>
        <taxon>Pseudonocardia</taxon>
    </lineage>
</organism>
<protein>
    <recommendedName>
        <fullName evidence="3">3-methyl-2-oxobutanoate hydroxymethyltransferase</fullName>
    </recommendedName>
</protein>
<gene>
    <name evidence="1" type="ORF">MMF94_31255</name>
</gene>
<evidence type="ECO:0000313" key="2">
    <source>
        <dbReference type="Proteomes" id="UP001299970"/>
    </source>
</evidence>
<keyword evidence="2" id="KW-1185">Reference proteome</keyword>